<evidence type="ECO:0000313" key="2">
    <source>
        <dbReference type="Proteomes" id="UP000287033"/>
    </source>
</evidence>
<gene>
    <name evidence="1" type="ORF">chiPu_0028145</name>
</gene>
<dbReference type="AlphaFoldDB" id="A0A401TN35"/>
<reference evidence="1 2" key="1">
    <citation type="journal article" date="2018" name="Nat. Ecol. Evol.">
        <title>Shark genomes provide insights into elasmobranch evolution and the origin of vertebrates.</title>
        <authorList>
            <person name="Hara Y"/>
            <person name="Yamaguchi K"/>
            <person name="Onimaru K"/>
            <person name="Kadota M"/>
            <person name="Koyanagi M"/>
            <person name="Keeley SD"/>
            <person name="Tatsumi K"/>
            <person name="Tanaka K"/>
            <person name="Motone F"/>
            <person name="Kageyama Y"/>
            <person name="Nozu R"/>
            <person name="Adachi N"/>
            <person name="Nishimura O"/>
            <person name="Nakagawa R"/>
            <person name="Tanegashima C"/>
            <person name="Kiyatake I"/>
            <person name="Matsumoto R"/>
            <person name="Murakumo K"/>
            <person name="Nishida K"/>
            <person name="Terakita A"/>
            <person name="Kuratani S"/>
            <person name="Sato K"/>
            <person name="Hyodo S Kuraku.S."/>
        </authorList>
    </citation>
    <scope>NUCLEOTIDE SEQUENCE [LARGE SCALE GENOMIC DNA]</scope>
</reference>
<evidence type="ECO:0000313" key="1">
    <source>
        <dbReference type="EMBL" id="GCC44090.1"/>
    </source>
</evidence>
<keyword evidence="2" id="KW-1185">Reference proteome</keyword>
<organism evidence="1 2">
    <name type="scientific">Chiloscyllium punctatum</name>
    <name type="common">Brownbanded bambooshark</name>
    <name type="synonym">Hemiscyllium punctatum</name>
    <dbReference type="NCBI Taxonomy" id="137246"/>
    <lineage>
        <taxon>Eukaryota</taxon>
        <taxon>Metazoa</taxon>
        <taxon>Chordata</taxon>
        <taxon>Craniata</taxon>
        <taxon>Vertebrata</taxon>
        <taxon>Chondrichthyes</taxon>
        <taxon>Elasmobranchii</taxon>
        <taxon>Galeomorphii</taxon>
        <taxon>Galeoidea</taxon>
        <taxon>Orectolobiformes</taxon>
        <taxon>Hemiscylliidae</taxon>
        <taxon>Chiloscyllium</taxon>
    </lineage>
</organism>
<dbReference type="EMBL" id="BEZZ01124211">
    <property type="protein sequence ID" value="GCC44090.1"/>
    <property type="molecule type" value="Genomic_DNA"/>
</dbReference>
<protein>
    <submittedName>
        <fullName evidence="1">Uncharacterized protein</fullName>
    </submittedName>
</protein>
<name>A0A401TN35_CHIPU</name>
<accession>A0A401TN35</accession>
<comment type="caution">
    <text evidence="1">The sequence shown here is derived from an EMBL/GenBank/DDBJ whole genome shotgun (WGS) entry which is preliminary data.</text>
</comment>
<proteinExistence type="predicted"/>
<dbReference type="Proteomes" id="UP000287033">
    <property type="component" value="Unassembled WGS sequence"/>
</dbReference>
<sequence length="95" mass="10947">MQRKRIPLSFRTGQFYWFDPRFSEEGPSSRAPMGGSGFSTLGIWIGHSLPLLFHHRDWFAQREFDGTMQRRESGLQAMGLSFLQALLALLVKDRS</sequence>